<dbReference type="CDD" id="cd00093">
    <property type="entry name" value="HTH_XRE"/>
    <property type="match status" value="1"/>
</dbReference>
<reference evidence="3 4" key="1">
    <citation type="submission" date="2009-09" db="EMBL/GenBank/DDBJ databases">
        <authorList>
            <person name="Weinstock G."/>
            <person name="Sodergren E."/>
            <person name="Clifton S."/>
            <person name="Fulton L."/>
            <person name="Fulton B."/>
            <person name="Courtney L."/>
            <person name="Fronick C."/>
            <person name="Harrison M."/>
            <person name="Strong C."/>
            <person name="Farmer C."/>
            <person name="Delahaunty K."/>
            <person name="Markovic C."/>
            <person name="Hall O."/>
            <person name="Minx P."/>
            <person name="Tomlinson C."/>
            <person name="Mitreva M."/>
            <person name="Nelson J."/>
            <person name="Hou S."/>
            <person name="Wollam A."/>
            <person name="Pepin K.H."/>
            <person name="Johnson M."/>
            <person name="Bhonagiri V."/>
            <person name="Nash W.E."/>
            <person name="Warren W."/>
            <person name="Chinwalla A."/>
            <person name="Mardis E.R."/>
            <person name="Wilson R.K."/>
        </authorList>
    </citation>
    <scope>NUCLEOTIDE SEQUENCE [LARGE SCALE GENOMIC DNA]</scope>
    <source>
        <strain evidence="4">ATCC 35185 / DSM 20758 / VPI D19B-28</strain>
    </source>
</reference>
<dbReference type="STRING" id="546271.Selsp_1343"/>
<feature type="domain" description="HTH cro/C1-type" evidence="2">
    <location>
        <begin position="14"/>
        <end position="69"/>
    </location>
</feature>
<dbReference type="GO" id="GO:0003677">
    <property type="term" value="F:DNA binding"/>
    <property type="evidence" value="ECO:0007669"/>
    <property type="project" value="UniProtKB-KW"/>
</dbReference>
<evidence type="ECO:0000259" key="2">
    <source>
        <dbReference type="PROSITE" id="PS50943"/>
    </source>
</evidence>
<dbReference type="eggNOG" id="COG1396">
    <property type="taxonomic scope" value="Bacteria"/>
</dbReference>
<dbReference type="SMART" id="SM00530">
    <property type="entry name" value="HTH_XRE"/>
    <property type="match status" value="1"/>
</dbReference>
<organism evidence="3 4">
    <name type="scientific">Selenomonas sputigena (strain ATCC 35185 / DSM 20758 / CCUG 44933 / VPI D19B-28)</name>
    <dbReference type="NCBI Taxonomy" id="546271"/>
    <lineage>
        <taxon>Bacteria</taxon>
        <taxon>Bacillati</taxon>
        <taxon>Bacillota</taxon>
        <taxon>Negativicutes</taxon>
        <taxon>Selenomonadales</taxon>
        <taxon>Selenomonadaceae</taxon>
        <taxon>Selenomonas</taxon>
    </lineage>
</organism>
<dbReference type="PROSITE" id="PS50943">
    <property type="entry name" value="HTH_CROC1"/>
    <property type="match status" value="1"/>
</dbReference>
<dbReference type="SUPFAM" id="SSF47413">
    <property type="entry name" value="lambda repressor-like DNA-binding domains"/>
    <property type="match status" value="1"/>
</dbReference>
<comment type="caution">
    <text evidence="3">The sequence shown here is derived from an EMBL/GenBank/DDBJ whole genome shotgun (WGS) entry which is preliminary data.</text>
</comment>
<dbReference type="InterPro" id="IPR010982">
    <property type="entry name" value="Lambda_DNA-bd_dom_sf"/>
</dbReference>
<dbReference type="AlphaFoldDB" id="C9LU72"/>
<protein>
    <submittedName>
        <fullName evidence="3">DNA-binding helix-turn-helix protein</fullName>
    </submittedName>
</protein>
<evidence type="ECO:0000313" key="3">
    <source>
        <dbReference type="EMBL" id="EEX77603.1"/>
    </source>
</evidence>
<dbReference type="EMBL" id="ACKP02000015">
    <property type="protein sequence ID" value="EEX77603.1"/>
    <property type="molecule type" value="Genomic_DNA"/>
</dbReference>
<dbReference type="OrthoDB" id="6315255at2"/>
<dbReference type="PANTHER" id="PTHR46558">
    <property type="entry name" value="TRACRIPTIONAL REGULATORY PROTEIN-RELATED-RELATED"/>
    <property type="match status" value="1"/>
</dbReference>
<proteinExistence type="predicted"/>
<dbReference type="Proteomes" id="UP000003505">
    <property type="component" value="Unassembled WGS sequence"/>
</dbReference>
<evidence type="ECO:0000313" key="4">
    <source>
        <dbReference type="Proteomes" id="UP000003505"/>
    </source>
</evidence>
<gene>
    <name evidence="3" type="ORF">SELSPUOL_00879</name>
</gene>
<keyword evidence="1 3" id="KW-0238">DNA-binding</keyword>
<dbReference type="RefSeq" id="WP_006192060.1">
    <property type="nucleotide sequence ID" value="NZ_GG698596.1"/>
</dbReference>
<evidence type="ECO:0000256" key="1">
    <source>
        <dbReference type="ARBA" id="ARBA00023125"/>
    </source>
</evidence>
<sequence length="214" mass="24793">MYKEVIPMKFGEKLKALREKHHLTQTDVAKELGVTQRAISYYENNNVAPNDPEALNKLAKLFEITLDELLNNDGQKSKLHKLIEKLLLDTERNYLEWRTAADAGFFDPDEAWFDPIDTFNLEDFSRYDGYSFSARESYLAYYRGGGYLIAKLISPEGEVDIALFIFIYRKFSFIANKDSIKKIDDLYLLLLNSSGEVDSFIDEYLSDHPDDIPF</sequence>
<dbReference type="PANTHER" id="PTHR46558:SF11">
    <property type="entry name" value="HTH-TYPE TRANSCRIPTIONAL REGULATOR XRE"/>
    <property type="match status" value="1"/>
</dbReference>
<accession>C9LU72</accession>
<dbReference type="Pfam" id="PF01381">
    <property type="entry name" value="HTH_3"/>
    <property type="match status" value="1"/>
</dbReference>
<dbReference type="InterPro" id="IPR001387">
    <property type="entry name" value="Cro/C1-type_HTH"/>
</dbReference>
<name>C9LU72_SELS3</name>
<dbReference type="Gene3D" id="1.10.260.40">
    <property type="entry name" value="lambda repressor-like DNA-binding domains"/>
    <property type="match status" value="1"/>
</dbReference>